<keyword evidence="2" id="KW-1185">Reference proteome</keyword>
<organism evidence="1 2">
    <name type="scientific">Microbacterium thalassium</name>
    <dbReference type="NCBI Taxonomy" id="362649"/>
    <lineage>
        <taxon>Bacteria</taxon>
        <taxon>Bacillati</taxon>
        <taxon>Actinomycetota</taxon>
        <taxon>Actinomycetes</taxon>
        <taxon>Micrococcales</taxon>
        <taxon>Microbacteriaceae</taxon>
        <taxon>Microbacterium</taxon>
    </lineage>
</organism>
<dbReference type="Proteomes" id="UP000537775">
    <property type="component" value="Unassembled WGS sequence"/>
</dbReference>
<evidence type="ECO:0000313" key="1">
    <source>
        <dbReference type="EMBL" id="MBB6392986.1"/>
    </source>
</evidence>
<sequence>MDTARHEAPEITDAAHLWECPLCGAVYPSVWLARECHDPTLEGPWELRR</sequence>
<dbReference type="RefSeq" id="WP_184752209.1">
    <property type="nucleotide sequence ID" value="NZ_BAAAJR010000001.1"/>
</dbReference>
<accession>A0A7X0KW73</accession>
<gene>
    <name evidence="1" type="ORF">HD594_003299</name>
</gene>
<protein>
    <submittedName>
        <fullName evidence="1">Uncharacterized protein</fullName>
    </submittedName>
</protein>
<evidence type="ECO:0000313" key="2">
    <source>
        <dbReference type="Proteomes" id="UP000537775"/>
    </source>
</evidence>
<reference evidence="1 2" key="1">
    <citation type="submission" date="2020-08" db="EMBL/GenBank/DDBJ databases">
        <title>Sequencing the genomes of 1000 actinobacteria strains.</title>
        <authorList>
            <person name="Klenk H.-P."/>
        </authorList>
    </citation>
    <scope>NUCLEOTIDE SEQUENCE [LARGE SCALE GENOMIC DNA]</scope>
    <source>
        <strain evidence="1 2">DSM 12511</strain>
    </source>
</reference>
<dbReference type="EMBL" id="JACHML010000001">
    <property type="protein sequence ID" value="MBB6392986.1"/>
    <property type="molecule type" value="Genomic_DNA"/>
</dbReference>
<dbReference type="AlphaFoldDB" id="A0A7X0KW73"/>
<name>A0A7X0KW73_9MICO</name>
<proteinExistence type="predicted"/>
<comment type="caution">
    <text evidence="1">The sequence shown here is derived from an EMBL/GenBank/DDBJ whole genome shotgun (WGS) entry which is preliminary data.</text>
</comment>